<name>A0A392THP3_9FABA</name>
<comment type="caution">
    <text evidence="1">The sequence shown here is derived from an EMBL/GenBank/DDBJ whole genome shotgun (WGS) entry which is preliminary data.</text>
</comment>
<accession>A0A392THP3</accession>
<reference evidence="1 2" key="1">
    <citation type="journal article" date="2018" name="Front. Plant Sci.">
        <title>Red Clover (Trifolium pratense) and Zigzag Clover (T. medium) - A Picture of Genomic Similarities and Differences.</title>
        <authorList>
            <person name="Dluhosova J."/>
            <person name="Istvanek J."/>
            <person name="Nedelnik J."/>
            <person name="Repkova J."/>
        </authorList>
    </citation>
    <scope>NUCLEOTIDE SEQUENCE [LARGE SCALE GENOMIC DNA]</scope>
    <source>
        <strain evidence="2">cv. 10/8</strain>
        <tissue evidence="1">Leaf</tissue>
    </source>
</reference>
<feature type="non-terminal residue" evidence="1">
    <location>
        <position position="25"/>
    </location>
</feature>
<evidence type="ECO:0000313" key="2">
    <source>
        <dbReference type="Proteomes" id="UP000265520"/>
    </source>
</evidence>
<protein>
    <submittedName>
        <fullName evidence="1">Uncharacterized protein</fullName>
    </submittedName>
</protein>
<dbReference type="Proteomes" id="UP000265520">
    <property type="component" value="Unassembled WGS sequence"/>
</dbReference>
<sequence length="25" mass="2733">MSKLHSSLAFVAVEEVIMVEIMVAV</sequence>
<dbReference type="AlphaFoldDB" id="A0A392THP3"/>
<keyword evidence="2" id="KW-1185">Reference proteome</keyword>
<proteinExistence type="predicted"/>
<organism evidence="1 2">
    <name type="scientific">Trifolium medium</name>
    <dbReference type="NCBI Taxonomy" id="97028"/>
    <lineage>
        <taxon>Eukaryota</taxon>
        <taxon>Viridiplantae</taxon>
        <taxon>Streptophyta</taxon>
        <taxon>Embryophyta</taxon>
        <taxon>Tracheophyta</taxon>
        <taxon>Spermatophyta</taxon>
        <taxon>Magnoliopsida</taxon>
        <taxon>eudicotyledons</taxon>
        <taxon>Gunneridae</taxon>
        <taxon>Pentapetalae</taxon>
        <taxon>rosids</taxon>
        <taxon>fabids</taxon>
        <taxon>Fabales</taxon>
        <taxon>Fabaceae</taxon>
        <taxon>Papilionoideae</taxon>
        <taxon>50 kb inversion clade</taxon>
        <taxon>NPAAA clade</taxon>
        <taxon>Hologalegina</taxon>
        <taxon>IRL clade</taxon>
        <taxon>Trifolieae</taxon>
        <taxon>Trifolium</taxon>
    </lineage>
</organism>
<evidence type="ECO:0000313" key="1">
    <source>
        <dbReference type="EMBL" id="MCI60528.1"/>
    </source>
</evidence>
<dbReference type="EMBL" id="LXQA010583148">
    <property type="protein sequence ID" value="MCI60528.1"/>
    <property type="molecule type" value="Genomic_DNA"/>
</dbReference>